<dbReference type="KEGG" id="vg:40524765"/>
<proteinExistence type="predicted"/>
<reference evidence="3" key="4">
    <citation type="journal article" date="2000" name="J. Virol.">
        <title>Sequence and functional analysis of EBNA-LP and EBNA2 proteins from nonhuman primate lymphocryptoviruses.</title>
        <authorList>
            <person name="Peng R."/>
            <person name="Gordadze A.V."/>
            <person name="Fuentes Panana E.M."/>
            <person name="Wang F."/>
            <person name="Zong J."/>
            <person name="Hayward G.S."/>
            <person name="Tan J."/>
            <person name="Ling P.D."/>
        </authorList>
    </citation>
    <scope>NUCLEOTIDE SEQUENCE [LARGE SCALE GENOMIC DNA]</scope>
    <source>
        <strain evidence="3">Baboon lymphocryptovirus BA65</strain>
    </source>
</reference>
<dbReference type="SUPFAM" id="SSF56854">
    <property type="entry name" value="Bcl-2 inhibitors of programmed cell death"/>
    <property type="match status" value="1"/>
</dbReference>
<dbReference type="GeneID" id="40524765"/>
<protein>
    <submittedName>
        <fullName evidence="2">VBcl-2</fullName>
    </submittedName>
</protein>
<keyword evidence="1" id="KW-1133">Transmembrane helix</keyword>
<keyword evidence="1" id="KW-0812">Transmembrane</keyword>
<evidence type="ECO:0000256" key="1">
    <source>
        <dbReference type="SAM" id="Phobius"/>
    </source>
</evidence>
<organismHost>
    <name type="scientific">Macaca fascicularis</name>
    <name type="common">Crab-eating macaque</name>
    <name type="synonym">Cynomolgus monkey</name>
    <dbReference type="NCBI Taxonomy" id="9541"/>
</organismHost>
<feature type="transmembrane region" description="Helical" evidence="1">
    <location>
        <begin position="166"/>
        <end position="186"/>
    </location>
</feature>
<reference evidence="3" key="3">
    <citation type="journal article" date="1993" name="J. Virol.">
        <title>The lytic origin of herpesvirus papio is highly homologous to Epstein-Barr virus ori-Lyt: evolutionary conservation of transcriptional activation and replication signals.</title>
        <authorList>
            <person name="Ryon J.J."/>
            <person name="Fixman E.D."/>
            <person name="Houchens C."/>
            <person name="Zong J."/>
            <person name="Lieberman P.M."/>
            <person name="Chang Y.N."/>
            <person name="Hayward G.S."/>
            <person name="Hayward S.D."/>
        </authorList>
    </citation>
    <scope>NUCLEOTIDE SEQUENCE [LARGE SCALE GENOMIC DNA]</scope>
    <source>
        <strain evidence="3">Baboon lymphocryptovirus BA65</strain>
    </source>
</reference>
<evidence type="ECO:0000313" key="3">
    <source>
        <dbReference type="Proteomes" id="UP000232966"/>
    </source>
</evidence>
<organism evidence="2 3">
    <name type="scientific">Cercopithecine herpesvirus 12</name>
    <name type="common">CeHV-12</name>
    <name type="synonym">Baboon herpesvirus</name>
    <dbReference type="NCBI Taxonomy" id="106332"/>
    <lineage>
        <taxon>Viruses</taxon>
        <taxon>Duplodnaviria</taxon>
        <taxon>Heunggongvirae</taxon>
        <taxon>Peploviricota</taxon>
        <taxon>Herviviricetes</taxon>
        <taxon>Herpesvirales</taxon>
        <taxon>Orthoherpesviridae</taxon>
        <taxon>Gammaherpesvirinae</taxon>
        <taxon>Lymphocryptovirus</taxon>
        <taxon>Lymphocryptovirus papiinegamma1</taxon>
    </lineage>
</organism>
<evidence type="ECO:0000313" key="2">
    <source>
        <dbReference type="EMBL" id="AAF23947.1"/>
    </source>
</evidence>
<name>Q9Q5K8_CHV12</name>
<dbReference type="InterPro" id="IPR002475">
    <property type="entry name" value="Bcl2-like"/>
</dbReference>
<sequence>MAYSTRDLLLALCMRDGHVYGGDGLHPVLELTARESPFSVSPGDPLVLRLHALLEQIIVQNEDAFAETLVTFLLNTEDLDLDFSRVFAEIFHNEDPTLGRGLAWLAWCMHACRTLCGDTNCPYYVVDLAVRGMLEASEGLDGWIGQHGGWPAVLRGNPSGTRSSRWTIVFTGLTLSLLVVCSYIFISRRH</sequence>
<reference evidence="3" key="2">
    <citation type="journal article" date="1993" name="J. Virol.">
        <title>EBNA-2 of herpesvirus papio diverges significantly from the type A and type B EBNA-2 proteins of Epstein-Barr virus but retains an efficient transactivation domain with a conserved hydrophobic motif.</title>
        <authorList>
            <person name="Ling P.D."/>
            <person name="Ryon J.J."/>
            <person name="Hayward S.D."/>
        </authorList>
    </citation>
    <scope>NUCLEOTIDE SEQUENCE [LARGE SCALE GENOMIC DNA]</scope>
    <source>
        <strain evidence="3">Baboon lymphocryptovirus BA65</strain>
    </source>
</reference>
<dbReference type="Gene3D" id="1.10.437.10">
    <property type="entry name" value="Blc2-like"/>
    <property type="match status" value="1"/>
</dbReference>
<dbReference type="PROSITE" id="PS50062">
    <property type="entry name" value="BCL2_FAMILY"/>
    <property type="match status" value="1"/>
</dbReference>
<dbReference type="EMBL" id="AF200364">
    <property type="protein sequence ID" value="AAF23947.1"/>
    <property type="molecule type" value="Genomic_DNA"/>
</dbReference>
<organismHost>
    <name type="scientific">Macaca mulatta</name>
    <name type="common">Rhesus macaque</name>
    <dbReference type="NCBI Taxonomy" id="9544"/>
</organismHost>
<accession>Q9Q5K8</accession>
<reference evidence="3" key="1">
    <citation type="journal article" date="1990" name="J. Virol.">
        <title>Plasmid origin of replication of herpesvirus papio: DNA sequence and enhancer function.</title>
        <authorList>
            <person name="Loeb D.D."/>
            <person name="Sung N.S."/>
            <person name="Pesano R.L."/>
            <person name="Sexton C.J."/>
            <person name="Hutchison C.III."/>
            <person name="Pagano J.S."/>
        </authorList>
    </citation>
    <scope>NUCLEOTIDE SEQUENCE [LARGE SCALE GENOMIC DNA]</scope>
    <source>
        <strain evidence="3">Baboon lymphocryptovirus BA65</strain>
    </source>
</reference>
<dbReference type="Proteomes" id="UP000232966">
    <property type="component" value="Segment"/>
</dbReference>
<organismHost>
    <name type="scientific">Macaca nemestrina</name>
    <name type="common">Pig-tailed macaque</name>
    <dbReference type="NCBI Taxonomy" id="9545"/>
</organismHost>
<keyword evidence="1" id="KW-0472">Membrane</keyword>
<dbReference type="RefSeq" id="YP_009664702.1">
    <property type="nucleotide sequence ID" value="NC_043058.1"/>
</dbReference>
<dbReference type="InterPro" id="IPR036834">
    <property type="entry name" value="Bcl-2-like_sf"/>
</dbReference>